<evidence type="ECO:0000313" key="2">
    <source>
        <dbReference type="Proteomes" id="UP000299102"/>
    </source>
</evidence>
<proteinExistence type="predicted"/>
<keyword evidence="2" id="KW-1185">Reference proteome</keyword>
<comment type="caution">
    <text evidence="1">The sequence shown here is derived from an EMBL/GenBank/DDBJ whole genome shotgun (WGS) entry which is preliminary data.</text>
</comment>
<protein>
    <submittedName>
        <fullName evidence="1">Uncharacterized protein</fullName>
    </submittedName>
</protein>
<accession>A0A4C1XUX4</accession>
<evidence type="ECO:0000313" key="1">
    <source>
        <dbReference type="EMBL" id="GBP66009.1"/>
    </source>
</evidence>
<dbReference type="Proteomes" id="UP000299102">
    <property type="component" value="Unassembled WGS sequence"/>
</dbReference>
<gene>
    <name evidence="1" type="ORF">EVAR_47509_1</name>
</gene>
<organism evidence="1 2">
    <name type="scientific">Eumeta variegata</name>
    <name type="common">Bagworm moth</name>
    <name type="synonym">Eumeta japonica</name>
    <dbReference type="NCBI Taxonomy" id="151549"/>
    <lineage>
        <taxon>Eukaryota</taxon>
        <taxon>Metazoa</taxon>
        <taxon>Ecdysozoa</taxon>
        <taxon>Arthropoda</taxon>
        <taxon>Hexapoda</taxon>
        <taxon>Insecta</taxon>
        <taxon>Pterygota</taxon>
        <taxon>Neoptera</taxon>
        <taxon>Endopterygota</taxon>
        <taxon>Lepidoptera</taxon>
        <taxon>Glossata</taxon>
        <taxon>Ditrysia</taxon>
        <taxon>Tineoidea</taxon>
        <taxon>Psychidae</taxon>
        <taxon>Oiketicinae</taxon>
        <taxon>Eumeta</taxon>
    </lineage>
</organism>
<dbReference type="AlphaFoldDB" id="A0A4C1XUX4"/>
<reference evidence="1 2" key="1">
    <citation type="journal article" date="2019" name="Commun. Biol.">
        <title>The bagworm genome reveals a unique fibroin gene that provides high tensile strength.</title>
        <authorList>
            <person name="Kono N."/>
            <person name="Nakamura H."/>
            <person name="Ohtoshi R."/>
            <person name="Tomita M."/>
            <person name="Numata K."/>
            <person name="Arakawa K."/>
        </authorList>
    </citation>
    <scope>NUCLEOTIDE SEQUENCE [LARGE SCALE GENOMIC DNA]</scope>
</reference>
<name>A0A4C1XUX4_EUMVA</name>
<sequence>MRVSIWTQTAFDLRLGELAKPLFRTLLPHWLLMASNAHKGGVEVFRRPSFSGILGVALEERLQDEENIAKQQAKYRVAVSCLFSATEFVKKYRKIFDTTSATFSWPLRQRNKSYTQLGVNACDDS</sequence>
<dbReference type="EMBL" id="BGZK01000945">
    <property type="protein sequence ID" value="GBP66009.1"/>
    <property type="molecule type" value="Genomic_DNA"/>
</dbReference>